<dbReference type="PANTHER" id="PTHR13707">
    <property type="entry name" value="KETOACID-COENZYME A TRANSFERASE"/>
    <property type="match status" value="1"/>
</dbReference>
<dbReference type="RefSeq" id="WP_174497864.1">
    <property type="nucleotide sequence ID" value="NZ_CADDWK010000021.1"/>
</dbReference>
<dbReference type="EC" id="2.8.3.9" evidence="2"/>
<gene>
    <name evidence="2" type="ORF">HNQ94_001818</name>
</gene>
<dbReference type="InterPro" id="IPR012792">
    <property type="entry name" value="3-oxoacid_CoA-transf_A"/>
</dbReference>
<name>A0A841Q4U0_9BACI</name>
<dbReference type="EMBL" id="JACHGH010000004">
    <property type="protein sequence ID" value="MBB6453370.1"/>
    <property type="molecule type" value="Genomic_DNA"/>
</dbReference>
<reference evidence="2 3" key="1">
    <citation type="submission" date="2020-08" db="EMBL/GenBank/DDBJ databases">
        <title>Genomic Encyclopedia of Type Strains, Phase IV (KMG-IV): sequencing the most valuable type-strain genomes for metagenomic binning, comparative biology and taxonomic classification.</title>
        <authorList>
            <person name="Goeker M."/>
        </authorList>
    </citation>
    <scope>NUCLEOTIDE SEQUENCE [LARGE SCALE GENOMIC DNA]</scope>
    <source>
        <strain evidence="2 3">DSM 19612</strain>
    </source>
</reference>
<organism evidence="2 3">
    <name type="scientific">Salirhabdus euzebyi</name>
    <dbReference type="NCBI Taxonomy" id="394506"/>
    <lineage>
        <taxon>Bacteria</taxon>
        <taxon>Bacillati</taxon>
        <taxon>Bacillota</taxon>
        <taxon>Bacilli</taxon>
        <taxon>Bacillales</taxon>
        <taxon>Bacillaceae</taxon>
        <taxon>Salirhabdus</taxon>
    </lineage>
</organism>
<dbReference type="NCBIfam" id="TIGR02429">
    <property type="entry name" value="pcaI_scoA_fam"/>
    <property type="match status" value="1"/>
</dbReference>
<dbReference type="GO" id="GO:0047371">
    <property type="term" value="F:butyrate-acetoacetate CoA-transferase activity"/>
    <property type="evidence" value="ECO:0007669"/>
    <property type="project" value="UniProtKB-EC"/>
</dbReference>
<accession>A0A841Q4U0</accession>
<dbReference type="SUPFAM" id="SSF100950">
    <property type="entry name" value="NagB/RpiA/CoA transferase-like"/>
    <property type="match status" value="1"/>
</dbReference>
<dbReference type="SMART" id="SM00882">
    <property type="entry name" value="CoA_trans"/>
    <property type="match status" value="1"/>
</dbReference>
<dbReference type="Proteomes" id="UP000581688">
    <property type="component" value="Unassembled WGS sequence"/>
</dbReference>
<dbReference type="PANTHER" id="PTHR13707:SF60">
    <property type="entry name" value="ACETATE COA-TRANSFERASE SUBUNIT ALPHA"/>
    <property type="match status" value="1"/>
</dbReference>
<protein>
    <submittedName>
        <fullName evidence="2">Acetate CoA/acetoacetate CoA-transferase alpha subunit</fullName>
        <ecNumber evidence="2">2.8.3.8</ecNumber>
        <ecNumber evidence="2">2.8.3.9</ecNumber>
    </submittedName>
</protein>
<evidence type="ECO:0000313" key="3">
    <source>
        <dbReference type="Proteomes" id="UP000581688"/>
    </source>
</evidence>
<dbReference type="GO" id="GO:0008775">
    <property type="term" value="F:acetate CoA-transferase activity"/>
    <property type="evidence" value="ECO:0007669"/>
    <property type="project" value="UniProtKB-EC"/>
</dbReference>
<evidence type="ECO:0000313" key="2">
    <source>
        <dbReference type="EMBL" id="MBB6453370.1"/>
    </source>
</evidence>
<evidence type="ECO:0000256" key="1">
    <source>
        <dbReference type="ARBA" id="ARBA00022679"/>
    </source>
</evidence>
<dbReference type="AlphaFoldDB" id="A0A841Q4U0"/>
<proteinExistence type="predicted"/>
<keyword evidence="3" id="KW-1185">Reference proteome</keyword>
<dbReference type="Gene3D" id="3.40.1080.10">
    <property type="entry name" value="Glutaconate Coenzyme A-transferase"/>
    <property type="match status" value="1"/>
</dbReference>
<sequence length="224" mass="24076">MKVSSLDKALEYFNDGITIMYGGFGGIGNPPTLINGIIEKGVTDLHLIGNDVAFPDIGIGRLIQLERAKSLIVSHIGSNPIAGQQMTEGKLKVEFSPQGTLAERIRAGGMGLGGILTDTGIDSILAENKKRIDMNGITYLIEPALTADVSIVYAKKADTFGNLIFDMSARNTNPLVAQAGNITIVEADEIVQEGELNPEEIVTSGVFVDMVIQSQGVDWKWVWE</sequence>
<dbReference type="InterPro" id="IPR037171">
    <property type="entry name" value="NagB/RpiA_transferase-like"/>
</dbReference>
<keyword evidence="1 2" id="KW-0808">Transferase</keyword>
<dbReference type="EC" id="2.8.3.8" evidence="2"/>
<dbReference type="InterPro" id="IPR004165">
    <property type="entry name" value="CoA_trans_fam_I"/>
</dbReference>
<dbReference type="Pfam" id="PF01144">
    <property type="entry name" value="CoA_trans"/>
    <property type="match status" value="1"/>
</dbReference>
<comment type="caution">
    <text evidence="2">The sequence shown here is derived from an EMBL/GenBank/DDBJ whole genome shotgun (WGS) entry which is preliminary data.</text>
</comment>